<reference evidence="1 2" key="2">
    <citation type="journal article" date="2012" name="Environ. Microbiol.">
        <title>Characterization of the first alginolytic operons in a marine bacterium: from their emergence in marine Flavobacteriia to their independent transfers to marine Proteobacteria and human gut Bacteroides.</title>
        <authorList>
            <person name="Thomas F."/>
            <person name="Barbeyron T."/>
            <person name="Tonon T."/>
            <person name="Genicot S."/>
            <person name="Czjzek M."/>
            <person name="Michel G."/>
        </authorList>
    </citation>
    <scope>NUCLEOTIDE SEQUENCE [LARGE SCALE GENOMIC DNA]</scope>
    <source>
        <strain evidence="2">DSM 12802 / CCUG 47099 / CIP 106680 / NCIMB 13871 / Dsij</strain>
    </source>
</reference>
<keyword evidence="2" id="KW-1185">Reference proteome</keyword>
<evidence type="ECO:0000313" key="2">
    <source>
        <dbReference type="Proteomes" id="UP000008898"/>
    </source>
</evidence>
<organism evidence="1 2">
    <name type="scientific">Zobellia galactanivorans (strain DSM 12802 / CCUG 47099 / CIP 106680 / NCIMB 13871 / Dsij)</name>
    <dbReference type="NCBI Taxonomy" id="63186"/>
    <lineage>
        <taxon>Bacteria</taxon>
        <taxon>Pseudomonadati</taxon>
        <taxon>Bacteroidota</taxon>
        <taxon>Flavobacteriia</taxon>
        <taxon>Flavobacteriales</taxon>
        <taxon>Flavobacteriaceae</taxon>
        <taxon>Zobellia</taxon>
    </lineage>
</organism>
<dbReference type="RefSeq" id="WP_013991823.1">
    <property type="nucleotide sequence ID" value="NC_015844.1"/>
</dbReference>
<dbReference type="STRING" id="63186.ZOBELLIA_438"/>
<dbReference type="EMBL" id="FP476056">
    <property type="protein sequence ID" value="CAZ94511.1"/>
    <property type="molecule type" value="Genomic_DNA"/>
</dbReference>
<name>G0L0W7_ZOBGA</name>
<dbReference type="KEGG" id="zga:ZOBELLIA_438"/>
<reference evidence="2" key="1">
    <citation type="submission" date="2009-07" db="EMBL/GenBank/DDBJ databases">
        <title>Complete genome sequence of Zobellia galactanivorans Dsij.</title>
        <authorList>
            <consortium name="Genoscope - CEA"/>
        </authorList>
    </citation>
    <scope>NUCLEOTIDE SEQUENCE [LARGE SCALE GENOMIC DNA]</scope>
    <source>
        <strain evidence="2">DSM 12802 / CCUG 47099 / CIP 106680 / NCIMB 13871 / Dsij</strain>
    </source>
</reference>
<dbReference type="HOGENOM" id="CLU_1467685_0_0_10"/>
<sequence>MYLRLIPLLFFMGCGNQNIIDFSKIGFEENVAPIIASLTIENSYPTDADNRIWNYFINAKEKGVSYASIKFDEGVELGVIDDYLKGYKGVVSGSNKSNDLLAQLTKNYGKGKLVYSDGDKTQAYIWHKDDIIVHYLIGVSNLEKEETKSISGALTVVSKKALEQGLWQYSKGLLSLIDIPDLRE</sequence>
<protein>
    <submittedName>
        <fullName evidence="1">Uncharacterized protein</fullName>
    </submittedName>
</protein>
<proteinExistence type="predicted"/>
<gene>
    <name evidence="1" type="ordered locus">zobellia_438</name>
</gene>
<evidence type="ECO:0000313" key="1">
    <source>
        <dbReference type="EMBL" id="CAZ94511.1"/>
    </source>
</evidence>
<dbReference type="AlphaFoldDB" id="G0L0W7"/>
<dbReference type="Proteomes" id="UP000008898">
    <property type="component" value="Chromosome"/>
</dbReference>
<accession>G0L0W7</accession>